<proteinExistence type="predicted"/>
<evidence type="ECO:0000256" key="4">
    <source>
        <dbReference type="PIRSR" id="PIRSR620019-2"/>
    </source>
</evidence>
<keyword evidence="1 6" id="KW-0808">Transferase</keyword>
<dbReference type="InterPro" id="IPR050179">
    <property type="entry name" value="Trans_hexapeptide_repeat"/>
</dbReference>
<evidence type="ECO:0000256" key="2">
    <source>
        <dbReference type="ARBA" id="ARBA00022737"/>
    </source>
</evidence>
<dbReference type="SUPFAM" id="SSF51161">
    <property type="entry name" value="Trimeric LpxA-like enzymes"/>
    <property type="match status" value="1"/>
</dbReference>
<feature type="domain" description="PglD N-terminal" evidence="5">
    <location>
        <begin position="4"/>
        <end position="83"/>
    </location>
</feature>
<name>A0A1I0Q8P2_9FIRM</name>
<dbReference type="EMBL" id="FOJI01000007">
    <property type="protein sequence ID" value="SEW23343.1"/>
    <property type="molecule type" value="Genomic_DNA"/>
</dbReference>
<evidence type="ECO:0000256" key="3">
    <source>
        <dbReference type="PIRSR" id="PIRSR620019-1"/>
    </source>
</evidence>
<evidence type="ECO:0000313" key="6">
    <source>
        <dbReference type="EMBL" id="SEW23343.1"/>
    </source>
</evidence>
<dbReference type="CDD" id="cd03360">
    <property type="entry name" value="LbH_AT_putative"/>
    <property type="match status" value="1"/>
</dbReference>
<dbReference type="PROSITE" id="PS00101">
    <property type="entry name" value="HEXAPEP_TRANSFERASES"/>
    <property type="match status" value="1"/>
</dbReference>
<dbReference type="GO" id="GO:0016746">
    <property type="term" value="F:acyltransferase activity"/>
    <property type="evidence" value="ECO:0007669"/>
    <property type="project" value="UniProtKB-KW"/>
</dbReference>
<keyword evidence="6" id="KW-0012">Acyltransferase</keyword>
<dbReference type="NCBIfam" id="TIGR03570">
    <property type="entry name" value="NeuD_NnaD"/>
    <property type="match status" value="1"/>
</dbReference>
<feature type="active site" description="Proton acceptor" evidence="3">
    <location>
        <position position="141"/>
    </location>
</feature>
<dbReference type="AlphaFoldDB" id="A0A1I0Q8P2"/>
<keyword evidence="2" id="KW-0677">Repeat</keyword>
<dbReference type="Gene3D" id="2.160.10.10">
    <property type="entry name" value="Hexapeptide repeat proteins"/>
    <property type="match status" value="1"/>
</dbReference>
<dbReference type="STRING" id="99656.SAMN05421659_10793"/>
<dbReference type="Proteomes" id="UP000199701">
    <property type="component" value="Unassembled WGS sequence"/>
</dbReference>
<dbReference type="Pfam" id="PF00132">
    <property type="entry name" value="Hexapep"/>
    <property type="match status" value="2"/>
</dbReference>
<dbReference type="PANTHER" id="PTHR43300">
    <property type="entry name" value="ACETYLTRANSFERASE"/>
    <property type="match status" value="1"/>
</dbReference>
<dbReference type="InterPro" id="IPR041561">
    <property type="entry name" value="PglD_N"/>
</dbReference>
<dbReference type="InterPro" id="IPR020019">
    <property type="entry name" value="AcTrfase_PglD-like"/>
</dbReference>
<keyword evidence="7" id="KW-1185">Reference proteome</keyword>
<dbReference type="Pfam" id="PF17836">
    <property type="entry name" value="PglD_N"/>
    <property type="match status" value="1"/>
</dbReference>
<accession>A0A1I0Q8P2</accession>
<evidence type="ECO:0000256" key="1">
    <source>
        <dbReference type="ARBA" id="ARBA00022679"/>
    </source>
</evidence>
<gene>
    <name evidence="6" type="ORF">SAMN05421659_10793</name>
</gene>
<evidence type="ECO:0000259" key="5">
    <source>
        <dbReference type="Pfam" id="PF17836"/>
    </source>
</evidence>
<feature type="binding site" evidence="4">
    <location>
        <position position="150"/>
    </location>
    <ligand>
        <name>acetyl-CoA</name>
        <dbReference type="ChEBI" id="CHEBI:57288"/>
    </ligand>
</feature>
<feature type="binding site" evidence="4">
    <location>
        <position position="74"/>
    </location>
    <ligand>
        <name>substrate</name>
    </ligand>
</feature>
<dbReference type="InterPro" id="IPR011004">
    <property type="entry name" value="Trimer_LpxA-like_sf"/>
</dbReference>
<reference evidence="6 7" key="1">
    <citation type="submission" date="2016-10" db="EMBL/GenBank/DDBJ databases">
        <authorList>
            <person name="de Groot N.N."/>
        </authorList>
    </citation>
    <scope>NUCLEOTIDE SEQUENCE [LARGE SCALE GENOMIC DNA]</scope>
    <source>
        <strain evidence="6 7">DSM 9179</strain>
    </source>
</reference>
<protein>
    <submittedName>
        <fullName evidence="6">Sugar O-acyltransferase, sialic acid O-acetyltransferase NeuD family</fullName>
    </submittedName>
</protein>
<dbReference type="Gene3D" id="3.40.50.20">
    <property type="match status" value="1"/>
</dbReference>
<evidence type="ECO:0000313" key="7">
    <source>
        <dbReference type="Proteomes" id="UP000199701"/>
    </source>
</evidence>
<dbReference type="InterPro" id="IPR001451">
    <property type="entry name" value="Hexapep"/>
</dbReference>
<organism evidence="6 7">
    <name type="scientific">[Clostridium] fimetarium</name>
    <dbReference type="NCBI Taxonomy" id="99656"/>
    <lineage>
        <taxon>Bacteria</taxon>
        <taxon>Bacillati</taxon>
        <taxon>Bacillota</taxon>
        <taxon>Clostridia</taxon>
        <taxon>Lachnospirales</taxon>
        <taxon>Lachnospiraceae</taxon>
    </lineage>
</organism>
<sequence>MKKKLVLIGGGGHAESIIDSINTMKLYKIIGIIDKKEKLETCVLGVKIIGEDKDLAYYFNKGVKNAVIAIGSIGNIELRLKLYDICKNIGYQFPNIIDKSAVLSNNIKIGEGNFIGKGTIINANVQIGNGCIINTGSIIEHDCIIEDFVHIATGSVLCGSVVIKKHTHIGAHSTILQKVTIGEGTLIGAGSLVLKEIPSYKMAFGSPVKEVKTFAQSYDNC</sequence>
<feature type="site" description="Increases basicity of active site His" evidence="3">
    <location>
        <position position="142"/>
    </location>
</feature>
<dbReference type="InterPro" id="IPR018357">
    <property type="entry name" value="Hexapep_transf_CS"/>
</dbReference>
<dbReference type="RefSeq" id="WP_092453668.1">
    <property type="nucleotide sequence ID" value="NZ_FOJI01000007.1"/>
</dbReference>
<dbReference type="OrthoDB" id="9801456at2"/>
<dbReference type="PANTHER" id="PTHR43300:SF7">
    <property type="entry name" value="UDP-N-ACETYLBACILLOSAMINE N-ACETYLTRANSFERASE"/>
    <property type="match status" value="1"/>
</dbReference>